<protein>
    <submittedName>
        <fullName evidence="2">NADH dehydrogenase subunit 6</fullName>
    </submittedName>
</protein>
<dbReference type="EMBL" id="KR871673">
    <property type="protein sequence ID" value="ALP29093.1"/>
    <property type="molecule type" value="Genomic_DNA"/>
</dbReference>
<sequence>MLLSLSLYYFCIILFSFVNSIITYCLLLIVSALCCLSVIYMSSSFSWYAVLFYIVYVGGVYILFIFISVYLPNNSSVGVFSFEWGVYTFFLIWELISNSLQGNVFILDESFNLCSYNEGISYLFLCFLLILSFFLVSFISGSKEGFIR</sequence>
<evidence type="ECO:0000313" key="2">
    <source>
        <dbReference type="EMBL" id="ALP29093.1"/>
    </source>
</evidence>
<feature type="transmembrane region" description="Helical" evidence="1">
    <location>
        <begin position="84"/>
        <end position="107"/>
    </location>
</feature>
<geneLocation type="mitochondrion" evidence="2"/>
<gene>
    <name evidence="2" type="primary">nad6</name>
</gene>
<keyword evidence="2" id="KW-0496">Mitochondrion</keyword>
<feature type="transmembrane region" description="Helical" evidence="1">
    <location>
        <begin position="119"/>
        <end position="139"/>
    </location>
</feature>
<reference evidence="2" key="1">
    <citation type="submission" date="2015-05" db="EMBL/GenBank/DDBJ databases">
        <title>Complete mitochondrial genome of Dactylogyrus lamellatus (Platyhelminthes:Monogenea).</title>
        <authorList>
            <person name="Zhang D."/>
            <person name="Li W.X."/>
            <person name="Yang B.J."/>
            <person name="Zou H."/>
            <person name="Wang G.T."/>
        </authorList>
    </citation>
    <scope>NUCLEOTIDE SEQUENCE</scope>
</reference>
<evidence type="ECO:0000256" key="1">
    <source>
        <dbReference type="SAM" id="Phobius"/>
    </source>
</evidence>
<keyword evidence="1" id="KW-0812">Transmembrane</keyword>
<feature type="transmembrane region" description="Helical" evidence="1">
    <location>
        <begin position="46"/>
        <end position="72"/>
    </location>
</feature>
<keyword evidence="1" id="KW-1133">Transmembrane helix</keyword>
<feature type="transmembrane region" description="Helical" evidence="1">
    <location>
        <begin position="7"/>
        <end position="40"/>
    </location>
</feature>
<dbReference type="AlphaFoldDB" id="A0A342K3U9"/>
<name>A0A342K3U9_9PLAT</name>
<accession>A0A342K3U9</accession>
<organism evidence="2">
    <name type="scientific">Dactylogyrus lamellatus</name>
    <dbReference type="NCBI Taxonomy" id="231327"/>
    <lineage>
        <taxon>Eukaryota</taxon>
        <taxon>Metazoa</taxon>
        <taxon>Spiralia</taxon>
        <taxon>Lophotrochozoa</taxon>
        <taxon>Platyhelminthes</taxon>
        <taxon>Monogenea</taxon>
        <taxon>Monopisthocotylea</taxon>
        <taxon>Dactylogyridea</taxon>
        <taxon>Dactylogyridae</taxon>
        <taxon>Dactylogyrus</taxon>
    </lineage>
</organism>
<proteinExistence type="predicted"/>
<keyword evidence="1" id="KW-0472">Membrane</keyword>